<dbReference type="Pfam" id="PF05552">
    <property type="entry name" value="MS_channel_1st_1"/>
    <property type="match status" value="1"/>
</dbReference>
<sequence>MISGTGVRSLLLQTGIGPIDAIIGLFVSIVLGIVNFAAQVLPTVLLALLVLGVGYVVADRLDTFVFEWALENDVDGKAGDTPASAVVADEDGVATAAGQLVRYLVLVVAVVAAIRVLNLSELQELLDIVIGYVPNVVAAAVLLVVGFGVGRIVRSLVPGLVDRTALGDSFPTTHFGRVVDADGGTVGRLAGIAVEYYVYLVTLYVVAATLAIGSVAGVLGAAVSYVPTLLGALVLLLLGAIVADYVGTVVRGVDEVADSPFESLVTGGVQAVVYLFTVVIALDVAGVDATLLGLLLLAVVLPVGLAFALAFGLSVGYGGQDYVEQYLGTDEAAE</sequence>
<keyword evidence="1" id="KW-1133">Transmembrane helix</keyword>
<accession>A0A830GJR6</accession>
<dbReference type="AlphaFoldDB" id="A0A830GJR6"/>
<feature type="transmembrane region" description="Helical" evidence="1">
    <location>
        <begin position="40"/>
        <end position="58"/>
    </location>
</feature>
<feature type="transmembrane region" description="Helical" evidence="1">
    <location>
        <begin position="267"/>
        <end position="287"/>
    </location>
</feature>
<evidence type="ECO:0000256" key="1">
    <source>
        <dbReference type="SAM" id="Phobius"/>
    </source>
</evidence>
<feature type="transmembrane region" description="Helical" evidence="1">
    <location>
        <begin position="196"/>
        <end position="222"/>
    </location>
</feature>
<dbReference type="RefSeq" id="WP_220639391.1">
    <property type="nucleotide sequence ID" value="NZ_RKLW01000002.1"/>
</dbReference>
<feature type="transmembrane region" description="Helical" evidence="1">
    <location>
        <begin position="294"/>
        <end position="317"/>
    </location>
</feature>
<dbReference type="PANTHER" id="PTHR30221:SF1">
    <property type="entry name" value="SMALL-CONDUCTANCE MECHANOSENSITIVE CHANNEL"/>
    <property type="match status" value="1"/>
</dbReference>
<dbReference type="EMBL" id="BMOU01000002">
    <property type="protein sequence ID" value="GGN93546.1"/>
    <property type="molecule type" value="Genomic_DNA"/>
</dbReference>
<protein>
    <submittedName>
        <fullName evidence="2">Uncharacterized protein</fullName>
    </submittedName>
</protein>
<dbReference type="PANTHER" id="PTHR30221">
    <property type="entry name" value="SMALL-CONDUCTANCE MECHANOSENSITIVE CHANNEL"/>
    <property type="match status" value="1"/>
</dbReference>
<organism evidence="2 3">
    <name type="scientific">Haloarcula pellucida</name>
    <dbReference type="NCBI Taxonomy" id="1427151"/>
    <lineage>
        <taxon>Archaea</taxon>
        <taxon>Methanobacteriati</taxon>
        <taxon>Methanobacteriota</taxon>
        <taxon>Stenosarchaea group</taxon>
        <taxon>Halobacteria</taxon>
        <taxon>Halobacteriales</taxon>
        <taxon>Haloarculaceae</taxon>
        <taxon>Haloarcula</taxon>
    </lineage>
</organism>
<proteinExistence type="predicted"/>
<dbReference type="GO" id="GO:0008381">
    <property type="term" value="F:mechanosensitive monoatomic ion channel activity"/>
    <property type="evidence" value="ECO:0007669"/>
    <property type="project" value="InterPro"/>
</dbReference>
<gene>
    <name evidence="2" type="ORF">GCM10009030_19070</name>
</gene>
<feature type="transmembrane region" description="Helical" evidence="1">
    <location>
        <begin position="100"/>
        <end position="117"/>
    </location>
</feature>
<reference evidence="2" key="2">
    <citation type="submission" date="2020-09" db="EMBL/GenBank/DDBJ databases">
        <authorList>
            <person name="Sun Q."/>
            <person name="Ohkuma M."/>
        </authorList>
    </citation>
    <scope>NUCLEOTIDE SEQUENCE</scope>
    <source>
        <strain evidence="2">JCM 17820</strain>
    </source>
</reference>
<reference evidence="2" key="1">
    <citation type="journal article" date="2014" name="Int. J. Syst. Evol. Microbiol.">
        <title>Complete genome sequence of Corynebacterium casei LMG S-19264T (=DSM 44701T), isolated from a smear-ripened cheese.</title>
        <authorList>
            <consortium name="US DOE Joint Genome Institute (JGI-PGF)"/>
            <person name="Walter F."/>
            <person name="Albersmeier A."/>
            <person name="Kalinowski J."/>
            <person name="Ruckert C."/>
        </authorList>
    </citation>
    <scope>NUCLEOTIDE SEQUENCE</scope>
    <source>
        <strain evidence="2">JCM 17820</strain>
    </source>
</reference>
<keyword evidence="1" id="KW-0472">Membrane</keyword>
<dbReference type="InterPro" id="IPR008910">
    <property type="entry name" value="MSC_TM_helix"/>
</dbReference>
<name>A0A830GJR6_9EURY</name>
<feature type="transmembrane region" description="Helical" evidence="1">
    <location>
        <begin position="229"/>
        <end position="247"/>
    </location>
</feature>
<dbReference type="Proteomes" id="UP000605784">
    <property type="component" value="Unassembled WGS sequence"/>
</dbReference>
<dbReference type="Gene3D" id="1.10.287.1260">
    <property type="match status" value="1"/>
</dbReference>
<evidence type="ECO:0000313" key="2">
    <source>
        <dbReference type="EMBL" id="GGN93546.1"/>
    </source>
</evidence>
<keyword evidence="3" id="KW-1185">Reference proteome</keyword>
<dbReference type="InterPro" id="IPR045275">
    <property type="entry name" value="MscS_archaea/bacteria_type"/>
</dbReference>
<comment type="caution">
    <text evidence="2">The sequence shown here is derived from an EMBL/GenBank/DDBJ whole genome shotgun (WGS) entry which is preliminary data.</text>
</comment>
<keyword evidence="1" id="KW-0812">Transmembrane</keyword>
<feature type="transmembrane region" description="Helical" evidence="1">
    <location>
        <begin position="12"/>
        <end position="33"/>
    </location>
</feature>
<evidence type="ECO:0000313" key="3">
    <source>
        <dbReference type="Proteomes" id="UP000605784"/>
    </source>
</evidence>
<feature type="transmembrane region" description="Helical" evidence="1">
    <location>
        <begin position="129"/>
        <end position="153"/>
    </location>
</feature>